<feature type="domain" description="GGDEF" evidence="2">
    <location>
        <begin position="197"/>
        <end position="349"/>
    </location>
</feature>
<reference evidence="3 4" key="1">
    <citation type="journal article" date="2017" name="Front. Microbiol.">
        <title>Comparative Genomic Analysis of the Class Epsilonproteobacteria and Proposed Reclassification to Epsilonbacteraeota (phyl. nov.).</title>
        <authorList>
            <person name="Waite D.W."/>
            <person name="Vanwonterghem I."/>
            <person name="Rinke C."/>
            <person name="Parks D.H."/>
            <person name="Zhang Y."/>
            <person name="Takai K."/>
            <person name="Sievert S.M."/>
            <person name="Simon J."/>
            <person name="Campbell B.J."/>
            <person name="Hanson T.E."/>
            <person name="Woyke T."/>
            <person name="Klotz M.G."/>
            <person name="Hugenholtz P."/>
        </authorList>
    </citation>
    <scope>NUCLEOTIDE SEQUENCE [LARGE SCALE GENOMIC DNA]</scope>
    <source>
        <strain evidence="3">UBA12443</strain>
    </source>
</reference>
<dbReference type="SMART" id="SM00267">
    <property type="entry name" value="GGDEF"/>
    <property type="match status" value="1"/>
</dbReference>
<dbReference type="NCBIfam" id="TIGR00254">
    <property type="entry name" value="GGDEF"/>
    <property type="match status" value="1"/>
</dbReference>
<dbReference type="Pfam" id="PF00990">
    <property type="entry name" value="GGDEF"/>
    <property type="match status" value="1"/>
</dbReference>
<dbReference type="Gene3D" id="3.30.70.270">
    <property type="match status" value="1"/>
</dbReference>
<dbReference type="InterPro" id="IPR029787">
    <property type="entry name" value="Nucleotide_cyclase"/>
</dbReference>
<dbReference type="EMBL" id="DLUI01000159">
    <property type="protein sequence ID" value="DAB37476.1"/>
    <property type="molecule type" value="Genomic_DNA"/>
</dbReference>
<gene>
    <name evidence="3" type="ORF">CFH83_10945</name>
</gene>
<comment type="caution">
    <text evidence="3">The sequence shown here is derived from an EMBL/GenBank/DDBJ whole genome shotgun (WGS) entry which is preliminary data.</text>
</comment>
<feature type="region of interest" description="Disordered" evidence="1">
    <location>
        <begin position="1"/>
        <end position="27"/>
    </location>
</feature>
<sequence>MAALSDLKRAQRQTTQKGGDESAFITAGSLSDPTSDLEIFAKEVLNALISDNLPPTPNNFSLYFDRILEDKSESLRRQIGSILELEEDNHDESSIELEKTLKQGFSSVKSILQLSATLYKNISLMEKILEKRKEEMKEIPSLNGANDLLASLGNDVGKLSSILKKQVSHMKVIYDETATIVKQVENETIFDNQYGVYNKRFLITKLEQERHLIDEFKHKSSLITVRLSKSTGESIQSEKAQQLMVRTVARLLLKTSRRSDIVAHYGEGVFAMVLKHTDIESAKRASERLFDLVSSSNFFIAEKEIQLRIAIGVTELNPAQGVDQTLVCTLNAMDAADNNSKIRYMVCSENE</sequence>
<dbReference type="InterPro" id="IPR000160">
    <property type="entry name" value="GGDEF_dom"/>
</dbReference>
<evidence type="ECO:0000313" key="3">
    <source>
        <dbReference type="EMBL" id="DAB37476.1"/>
    </source>
</evidence>
<evidence type="ECO:0000259" key="2">
    <source>
        <dbReference type="PROSITE" id="PS50887"/>
    </source>
</evidence>
<accession>A0A2D3WGR6</accession>
<dbReference type="SUPFAM" id="SSF55073">
    <property type="entry name" value="Nucleotide cyclase"/>
    <property type="match status" value="1"/>
</dbReference>
<proteinExistence type="predicted"/>
<name>A0A2D3WGR6_9BACT</name>
<dbReference type="AlphaFoldDB" id="A0A2D3WGR6"/>
<organism evidence="3 4">
    <name type="scientific">Sulfuricurvum kujiense</name>
    <dbReference type="NCBI Taxonomy" id="148813"/>
    <lineage>
        <taxon>Bacteria</taxon>
        <taxon>Pseudomonadati</taxon>
        <taxon>Campylobacterota</taxon>
        <taxon>Epsilonproteobacteria</taxon>
        <taxon>Campylobacterales</taxon>
        <taxon>Sulfurimonadaceae</taxon>
        <taxon>Sulfuricurvum</taxon>
    </lineage>
</organism>
<evidence type="ECO:0000256" key="1">
    <source>
        <dbReference type="SAM" id="MobiDB-lite"/>
    </source>
</evidence>
<dbReference type="RefSeq" id="WP_294893722.1">
    <property type="nucleotide sequence ID" value="NZ_DLUI01000159.1"/>
</dbReference>
<evidence type="ECO:0000313" key="4">
    <source>
        <dbReference type="Proteomes" id="UP000228859"/>
    </source>
</evidence>
<dbReference type="InterPro" id="IPR043128">
    <property type="entry name" value="Rev_trsase/Diguanyl_cyclase"/>
</dbReference>
<dbReference type="Proteomes" id="UP000228859">
    <property type="component" value="Unassembled WGS sequence"/>
</dbReference>
<protein>
    <submittedName>
        <fullName evidence="3">GGDEF domain-containing protein</fullName>
    </submittedName>
</protein>
<dbReference type="PROSITE" id="PS50887">
    <property type="entry name" value="GGDEF"/>
    <property type="match status" value="1"/>
</dbReference>